<evidence type="ECO:0008006" key="6">
    <source>
        <dbReference type="Google" id="ProtNLM"/>
    </source>
</evidence>
<evidence type="ECO:0000313" key="4">
    <source>
        <dbReference type="EMBL" id="CAG9860786.1"/>
    </source>
</evidence>
<reference evidence="4" key="1">
    <citation type="submission" date="2022-01" db="EMBL/GenBank/DDBJ databases">
        <authorList>
            <person name="King R."/>
        </authorList>
    </citation>
    <scope>NUCLEOTIDE SEQUENCE</scope>
</reference>
<gene>
    <name evidence="4" type="ORF">PHYEVI_LOCUS7135</name>
</gene>
<dbReference type="EMBL" id="OU900096">
    <property type="protein sequence ID" value="CAG9860786.1"/>
    <property type="molecule type" value="Genomic_DNA"/>
</dbReference>
<dbReference type="PANTHER" id="PTHR10938">
    <property type="entry name" value="TRANSLATION INITIATION FACTOR IF-3"/>
    <property type="match status" value="1"/>
</dbReference>
<dbReference type="GO" id="GO:0043022">
    <property type="term" value="F:ribosome binding"/>
    <property type="evidence" value="ECO:0007669"/>
    <property type="project" value="TreeGrafter"/>
</dbReference>
<keyword evidence="5" id="KW-1185">Reference proteome</keyword>
<organism evidence="4 5">
    <name type="scientific">Phyllotreta striolata</name>
    <name type="common">Striped flea beetle</name>
    <name type="synonym">Crioceris striolata</name>
    <dbReference type="NCBI Taxonomy" id="444603"/>
    <lineage>
        <taxon>Eukaryota</taxon>
        <taxon>Metazoa</taxon>
        <taxon>Ecdysozoa</taxon>
        <taxon>Arthropoda</taxon>
        <taxon>Hexapoda</taxon>
        <taxon>Insecta</taxon>
        <taxon>Pterygota</taxon>
        <taxon>Neoptera</taxon>
        <taxon>Endopterygota</taxon>
        <taxon>Coleoptera</taxon>
        <taxon>Polyphaga</taxon>
        <taxon>Cucujiformia</taxon>
        <taxon>Chrysomeloidea</taxon>
        <taxon>Chrysomelidae</taxon>
        <taxon>Galerucinae</taxon>
        <taxon>Alticini</taxon>
        <taxon>Phyllotreta</taxon>
    </lineage>
</organism>
<dbReference type="Proteomes" id="UP001153712">
    <property type="component" value="Chromosome 3"/>
</dbReference>
<dbReference type="GO" id="GO:0005739">
    <property type="term" value="C:mitochondrion"/>
    <property type="evidence" value="ECO:0007669"/>
    <property type="project" value="TreeGrafter"/>
</dbReference>
<dbReference type="Gene3D" id="3.30.110.10">
    <property type="entry name" value="Translation initiation factor 3 (IF-3), C-terminal domain"/>
    <property type="match status" value="1"/>
</dbReference>
<evidence type="ECO:0000256" key="1">
    <source>
        <dbReference type="ARBA" id="ARBA00005439"/>
    </source>
</evidence>
<dbReference type="SUPFAM" id="SSF55200">
    <property type="entry name" value="Translation initiation factor IF3, C-terminal domain"/>
    <property type="match status" value="1"/>
</dbReference>
<protein>
    <recommendedName>
        <fullName evidence="6">Translation initiation factor IF-3</fullName>
    </recommendedName>
</protein>
<dbReference type="InterPro" id="IPR036788">
    <property type="entry name" value="T_IF-3_C_sf"/>
</dbReference>
<evidence type="ECO:0000256" key="3">
    <source>
        <dbReference type="ARBA" id="ARBA00022917"/>
    </source>
</evidence>
<comment type="similarity">
    <text evidence="1">Belongs to the IF-3 family.</text>
</comment>
<keyword evidence="2" id="KW-0396">Initiation factor</keyword>
<accession>A0A9N9TL36</accession>
<keyword evidence="3" id="KW-0648">Protein biosynthesis</keyword>
<sequence>MSLRYLLPVFPLRNLINNGAFLNNIRNTNNNALPTLCRSWSTTNSTETKTEDTVKKKKTVPIPKITLLSGDNLTITTLEEAQKLSKRRDLKLVKINDLDSKTQRPVYKMMTATEYHAEDVKQKAAKKELRKKSIKGEKVLMIGQNIAEHDLQVHINKIKKWVGKRYEVRIVINGDSNNTEKAESVYKLIENSLNKEARIVQKRQKGSDIKFQLLPPKTTEEEEKL</sequence>
<proteinExistence type="inferred from homology"/>
<dbReference type="GO" id="GO:0003743">
    <property type="term" value="F:translation initiation factor activity"/>
    <property type="evidence" value="ECO:0007669"/>
    <property type="project" value="UniProtKB-KW"/>
</dbReference>
<evidence type="ECO:0000256" key="2">
    <source>
        <dbReference type="ARBA" id="ARBA00022540"/>
    </source>
</evidence>
<dbReference type="Gene3D" id="3.10.20.80">
    <property type="entry name" value="Translation initiation factor 3 (IF-3), N-terminal domain"/>
    <property type="match status" value="1"/>
</dbReference>
<dbReference type="PANTHER" id="PTHR10938:SF0">
    <property type="entry name" value="TRANSLATION INITIATION FACTOR IF-3, MITOCHONDRIAL"/>
    <property type="match status" value="1"/>
</dbReference>
<dbReference type="InterPro" id="IPR001288">
    <property type="entry name" value="Translation_initiation_fac_3"/>
</dbReference>
<dbReference type="AlphaFoldDB" id="A0A9N9TL36"/>
<dbReference type="GO" id="GO:0032790">
    <property type="term" value="P:ribosome disassembly"/>
    <property type="evidence" value="ECO:0007669"/>
    <property type="project" value="TreeGrafter"/>
</dbReference>
<evidence type="ECO:0000313" key="5">
    <source>
        <dbReference type="Proteomes" id="UP001153712"/>
    </source>
</evidence>
<dbReference type="OrthoDB" id="21573at2759"/>
<name>A0A9N9TL36_PHYSR</name>
<dbReference type="InterPro" id="IPR036787">
    <property type="entry name" value="T_IF-3_N_sf"/>
</dbReference>
<dbReference type="GO" id="GO:0070124">
    <property type="term" value="P:mitochondrial translational initiation"/>
    <property type="evidence" value="ECO:0007669"/>
    <property type="project" value="TreeGrafter"/>
</dbReference>